<comment type="caution">
    <text evidence="1">The sequence shown here is derived from an EMBL/GenBank/DDBJ whole genome shotgun (WGS) entry which is preliminary data.</text>
</comment>
<dbReference type="AlphaFoldDB" id="A0A1Z5TDK6"/>
<dbReference type="EMBL" id="MUNK01000064">
    <property type="protein sequence ID" value="OTA34096.1"/>
    <property type="molecule type" value="Genomic_DNA"/>
</dbReference>
<name>A0A1Z5TDK6_HORWE</name>
<proteinExistence type="predicted"/>
<evidence type="ECO:0000313" key="1">
    <source>
        <dbReference type="EMBL" id="OTA34096.1"/>
    </source>
</evidence>
<evidence type="ECO:0000313" key="2">
    <source>
        <dbReference type="Proteomes" id="UP000194280"/>
    </source>
</evidence>
<sequence length="235" mass="26902">MTLCALPSELRLRIYDYLPDIADCRSVAVSDATRLVPPICRTSRQIHQETIPIFAENTHFTIDTSEDPQEGDSLLFSWLAALKPNGVKCIRSLQLSRHWDASQPTRWQGHVGFYVQLEKGSGEWRCTTGTYPMARDMRGMRLESIELLRHVVRQKVLSQASLRNHQALIASDIKLIVSAMMIVASHPISAFDTEQSEAGKRRRRDIWADMEEKLFGLHANDGFEQDEPKRFFTPY</sequence>
<reference evidence="1 2" key="1">
    <citation type="submission" date="2017-01" db="EMBL/GenBank/DDBJ databases">
        <title>The recent genome duplication of the halophilic yeast Hortaea werneckii: insights from long-read sequencing.</title>
        <authorList>
            <person name="Sinha S."/>
            <person name="Flibotte S."/>
            <person name="Neira M."/>
            <person name="Lenassi M."/>
            <person name="Gostincar C."/>
            <person name="Stajich J.E."/>
            <person name="Nislow C.E."/>
        </authorList>
    </citation>
    <scope>NUCLEOTIDE SEQUENCE [LARGE SCALE GENOMIC DNA]</scope>
    <source>
        <strain evidence="1 2">EXF-2000</strain>
    </source>
</reference>
<evidence type="ECO:0008006" key="3">
    <source>
        <dbReference type="Google" id="ProtNLM"/>
    </source>
</evidence>
<accession>A0A1Z5TDK6</accession>
<keyword evidence="2" id="KW-1185">Reference proteome</keyword>
<dbReference type="OrthoDB" id="3899223at2759"/>
<protein>
    <recommendedName>
        <fullName evidence="3">F-box domain-containing protein</fullName>
    </recommendedName>
</protein>
<organism evidence="1 2">
    <name type="scientific">Hortaea werneckii EXF-2000</name>
    <dbReference type="NCBI Taxonomy" id="1157616"/>
    <lineage>
        <taxon>Eukaryota</taxon>
        <taxon>Fungi</taxon>
        <taxon>Dikarya</taxon>
        <taxon>Ascomycota</taxon>
        <taxon>Pezizomycotina</taxon>
        <taxon>Dothideomycetes</taxon>
        <taxon>Dothideomycetidae</taxon>
        <taxon>Mycosphaerellales</taxon>
        <taxon>Teratosphaeriaceae</taxon>
        <taxon>Hortaea</taxon>
    </lineage>
</organism>
<dbReference type="Proteomes" id="UP000194280">
    <property type="component" value="Unassembled WGS sequence"/>
</dbReference>
<gene>
    <name evidence="1" type="ORF">BTJ68_06876</name>
</gene>
<dbReference type="VEuPathDB" id="FungiDB:BTJ68_06876"/>
<dbReference type="InParanoid" id="A0A1Z5TDK6"/>